<sequence>MMFTSLIQTLLDRGRGIHGYRALAEAAYDKAGTAPEAAAYFMLAKEAEDFVDFTERMPVPAHELDAMFKRISADAAALDAAYEGGDAAAVLAVLTRMAQDAARLRGA</sequence>
<dbReference type="EMBL" id="JBHUGH010000002">
    <property type="protein sequence ID" value="MFD1911174.1"/>
    <property type="molecule type" value="Genomic_DNA"/>
</dbReference>
<accession>A0ABW4S0N3</accession>
<evidence type="ECO:0000313" key="2">
    <source>
        <dbReference type="Proteomes" id="UP001597353"/>
    </source>
</evidence>
<name>A0ABW4S0N3_9RHOB</name>
<proteinExistence type="predicted"/>
<reference evidence="2" key="1">
    <citation type="journal article" date="2019" name="Int. J. Syst. Evol. Microbiol.">
        <title>The Global Catalogue of Microorganisms (GCM) 10K type strain sequencing project: providing services to taxonomists for standard genome sequencing and annotation.</title>
        <authorList>
            <consortium name="The Broad Institute Genomics Platform"/>
            <consortium name="The Broad Institute Genome Sequencing Center for Infectious Disease"/>
            <person name="Wu L."/>
            <person name="Ma J."/>
        </authorList>
    </citation>
    <scope>NUCLEOTIDE SEQUENCE [LARGE SCALE GENOMIC DNA]</scope>
    <source>
        <strain evidence="2">CGMCC 4.7242</strain>
    </source>
</reference>
<dbReference type="RefSeq" id="WP_390259363.1">
    <property type="nucleotide sequence ID" value="NZ_JBHUGH010000002.1"/>
</dbReference>
<organism evidence="1 2">
    <name type="scientific">Halodurantibacterium flavum</name>
    <dbReference type="NCBI Taxonomy" id="1382802"/>
    <lineage>
        <taxon>Bacteria</taxon>
        <taxon>Pseudomonadati</taxon>
        <taxon>Pseudomonadota</taxon>
        <taxon>Alphaproteobacteria</taxon>
        <taxon>Rhodobacterales</taxon>
        <taxon>Paracoccaceae</taxon>
        <taxon>Halodurantibacterium</taxon>
    </lineage>
</organism>
<comment type="caution">
    <text evidence="1">The sequence shown here is derived from an EMBL/GenBank/DDBJ whole genome shotgun (WGS) entry which is preliminary data.</text>
</comment>
<protein>
    <submittedName>
        <fullName evidence="1">Uncharacterized protein</fullName>
    </submittedName>
</protein>
<evidence type="ECO:0000313" key="1">
    <source>
        <dbReference type="EMBL" id="MFD1911174.1"/>
    </source>
</evidence>
<keyword evidence="2" id="KW-1185">Reference proteome</keyword>
<gene>
    <name evidence="1" type="ORF">ACFSGJ_02985</name>
</gene>
<dbReference type="Proteomes" id="UP001597353">
    <property type="component" value="Unassembled WGS sequence"/>
</dbReference>